<dbReference type="SMART" id="SM00267">
    <property type="entry name" value="GGDEF"/>
    <property type="match status" value="1"/>
</dbReference>
<dbReference type="InterPro" id="IPR052163">
    <property type="entry name" value="DGC-Regulatory_Protein"/>
</dbReference>
<accession>A0A3M8CHN2</accession>
<dbReference type="NCBIfam" id="TIGR00254">
    <property type="entry name" value="GGDEF"/>
    <property type="match status" value="1"/>
</dbReference>
<dbReference type="Gene3D" id="3.30.70.270">
    <property type="match status" value="1"/>
</dbReference>
<dbReference type="InterPro" id="IPR043128">
    <property type="entry name" value="Rev_trsase/Diguanyl_cyclase"/>
</dbReference>
<keyword evidence="4" id="KW-1185">Reference proteome</keyword>
<dbReference type="Pfam" id="PF00990">
    <property type="entry name" value="GGDEF"/>
    <property type="match status" value="1"/>
</dbReference>
<protein>
    <submittedName>
        <fullName evidence="3">GGDEF domain-containing protein</fullName>
    </submittedName>
</protein>
<dbReference type="OrthoDB" id="9759607at2"/>
<name>A0A3M8CHN2_9BACL</name>
<dbReference type="RefSeq" id="WP_122909194.1">
    <property type="nucleotide sequence ID" value="NZ_CBCSBE010000003.1"/>
</dbReference>
<dbReference type="EMBL" id="RHHR01000015">
    <property type="protein sequence ID" value="RNB74335.1"/>
    <property type="molecule type" value="Genomic_DNA"/>
</dbReference>
<evidence type="ECO:0000259" key="2">
    <source>
        <dbReference type="PROSITE" id="PS50887"/>
    </source>
</evidence>
<sequence length="491" mass="55854">MNFRFGIKLTMTMIVFAIAISFTIATNDYLRLRDQAIQNKLDQVQRDEQLAKYALETIEKAYSVFGDNIALKMKDTSVQLLDMYEANPSFDTWDFASLKQFLSLDIYIINDQNTITHSSFKQDIGLNFSKCCKKLSKVLDERRASGEFFHDGIDIEQKTGHIKKYSYMPTRDKKYIIQLGLSLQEGDIFHKFNFLSTIEELVQRSSSINEIHILNTGGYALGDPANDHAHKLTSERRSAFEETLKTGKTTEYIGEWNNEPAIYRYVYYLSEYDKGATNRKVLEIVYNDKDLQAILTDHKHKFIIQLMIILICTIILSILISSWVSRPMYLAFHDSLTGLNNRAALDERLESAISKNKGSTALLMIDLDNFKLVNDHLGHDTGDHLLKCVAQCLRKVSRNEDTPIRLGGDEFVLIMPSASKEDAEHAAKELITSILNTTAQEIDLDGEKVTVSIGIALAPEHGEDTDMLCKRADIALYASKEKGKNQYQFYA</sequence>
<evidence type="ECO:0000313" key="3">
    <source>
        <dbReference type="EMBL" id="RNB74335.1"/>
    </source>
</evidence>
<proteinExistence type="predicted"/>
<dbReference type="PANTHER" id="PTHR46663">
    <property type="entry name" value="DIGUANYLATE CYCLASE DGCT-RELATED"/>
    <property type="match status" value="1"/>
</dbReference>
<evidence type="ECO:0000313" key="4">
    <source>
        <dbReference type="Proteomes" id="UP000282028"/>
    </source>
</evidence>
<feature type="transmembrane region" description="Helical" evidence="1">
    <location>
        <begin position="6"/>
        <end position="25"/>
    </location>
</feature>
<evidence type="ECO:0000256" key="1">
    <source>
        <dbReference type="SAM" id="Phobius"/>
    </source>
</evidence>
<dbReference type="AlphaFoldDB" id="A0A3M8CHN2"/>
<dbReference type="Proteomes" id="UP000282028">
    <property type="component" value="Unassembled WGS sequence"/>
</dbReference>
<dbReference type="CDD" id="cd01949">
    <property type="entry name" value="GGDEF"/>
    <property type="match status" value="1"/>
</dbReference>
<reference evidence="3 4" key="1">
    <citation type="submission" date="2018-10" db="EMBL/GenBank/DDBJ databases">
        <title>Phylogenomics of Brevibacillus.</title>
        <authorList>
            <person name="Dunlap C."/>
        </authorList>
    </citation>
    <scope>NUCLEOTIDE SEQUENCE [LARGE SCALE GENOMIC DNA]</scope>
    <source>
        <strain evidence="3 4">JCM 12215</strain>
    </source>
</reference>
<organism evidence="3 4">
    <name type="scientific">Brevibacillus invocatus</name>
    <dbReference type="NCBI Taxonomy" id="173959"/>
    <lineage>
        <taxon>Bacteria</taxon>
        <taxon>Bacillati</taxon>
        <taxon>Bacillota</taxon>
        <taxon>Bacilli</taxon>
        <taxon>Bacillales</taxon>
        <taxon>Paenibacillaceae</taxon>
        <taxon>Brevibacillus</taxon>
    </lineage>
</organism>
<comment type="caution">
    <text evidence="3">The sequence shown here is derived from an EMBL/GenBank/DDBJ whole genome shotgun (WGS) entry which is preliminary data.</text>
</comment>
<dbReference type="PANTHER" id="PTHR46663:SF2">
    <property type="entry name" value="GGDEF DOMAIN-CONTAINING PROTEIN"/>
    <property type="match status" value="1"/>
</dbReference>
<feature type="domain" description="GGDEF" evidence="2">
    <location>
        <begin position="358"/>
        <end position="491"/>
    </location>
</feature>
<keyword evidence="1" id="KW-0812">Transmembrane</keyword>
<dbReference type="InterPro" id="IPR029787">
    <property type="entry name" value="Nucleotide_cyclase"/>
</dbReference>
<keyword evidence="1" id="KW-1133">Transmembrane helix</keyword>
<dbReference type="InterPro" id="IPR000160">
    <property type="entry name" value="GGDEF_dom"/>
</dbReference>
<dbReference type="PROSITE" id="PS50887">
    <property type="entry name" value="GGDEF"/>
    <property type="match status" value="1"/>
</dbReference>
<gene>
    <name evidence="3" type="ORF">EDM52_11920</name>
</gene>
<dbReference type="FunFam" id="3.30.70.270:FF:000001">
    <property type="entry name" value="Diguanylate cyclase domain protein"/>
    <property type="match status" value="1"/>
</dbReference>
<keyword evidence="1" id="KW-0472">Membrane</keyword>
<dbReference type="SUPFAM" id="SSF55073">
    <property type="entry name" value="Nucleotide cyclase"/>
    <property type="match status" value="1"/>
</dbReference>
<feature type="transmembrane region" description="Helical" evidence="1">
    <location>
        <begin position="302"/>
        <end position="324"/>
    </location>
</feature>